<protein>
    <submittedName>
        <fullName evidence="2">Glutathione S-transferase</fullName>
    </submittedName>
</protein>
<dbReference type="PROSITE" id="PS50404">
    <property type="entry name" value="GST_NTER"/>
    <property type="match status" value="1"/>
</dbReference>
<sequence>MTRILYSLCGRDVSRPFSPHCWKIVMALEHKGLEYVERPVPFTEVPKLENGFSKTVPVLRDGDLLIRDSFDIAVYLEDTYPNRPTLFGGEGGKALARFVEGYSQMLVHPVLSRIAIKDIHDMLDEKDQTYFRTSREERLGRKLEEFEAGRPQAITDLTAQLEPMRHMLKFQPYLGGETPLFADYILFGALQWLRITTGSLAISRDHSVAEWFERCLDLHGAKGRAVA</sequence>
<dbReference type="GO" id="GO:0006559">
    <property type="term" value="P:L-phenylalanine catabolic process"/>
    <property type="evidence" value="ECO:0007669"/>
    <property type="project" value="TreeGrafter"/>
</dbReference>
<dbReference type="Pfam" id="PF13417">
    <property type="entry name" value="GST_N_3"/>
    <property type="match status" value="1"/>
</dbReference>
<dbReference type="SUPFAM" id="SSF47616">
    <property type="entry name" value="GST C-terminal domain-like"/>
    <property type="match status" value="1"/>
</dbReference>
<evidence type="ECO:0000259" key="1">
    <source>
        <dbReference type="PROSITE" id="PS50404"/>
    </source>
</evidence>
<accession>A0A7W6LDU3</accession>
<evidence type="ECO:0000313" key="3">
    <source>
        <dbReference type="Proteomes" id="UP000519897"/>
    </source>
</evidence>
<dbReference type="CDD" id="cd03202">
    <property type="entry name" value="GST_C_etherase_LigE"/>
    <property type="match status" value="1"/>
</dbReference>
<dbReference type="Pfam" id="PF22041">
    <property type="entry name" value="GST_C_7"/>
    <property type="match status" value="1"/>
</dbReference>
<reference evidence="2 3" key="1">
    <citation type="submission" date="2020-08" db="EMBL/GenBank/DDBJ databases">
        <title>Genomic Encyclopedia of Type Strains, Phase IV (KMG-IV): sequencing the most valuable type-strain genomes for metagenomic binning, comparative biology and taxonomic classification.</title>
        <authorList>
            <person name="Goeker M."/>
        </authorList>
    </citation>
    <scope>NUCLEOTIDE SEQUENCE [LARGE SCALE GENOMIC DNA]</scope>
    <source>
        <strain evidence="2 3">DSM 29514</strain>
    </source>
</reference>
<dbReference type="CDD" id="cd03038">
    <property type="entry name" value="GST_N_etherase_LigE"/>
    <property type="match status" value="1"/>
</dbReference>
<dbReference type="GO" id="GO:0016034">
    <property type="term" value="F:maleylacetoacetate isomerase activity"/>
    <property type="evidence" value="ECO:0007669"/>
    <property type="project" value="TreeGrafter"/>
</dbReference>
<dbReference type="PANTHER" id="PTHR42673:SF4">
    <property type="entry name" value="MALEYLACETOACETATE ISOMERASE"/>
    <property type="match status" value="1"/>
</dbReference>
<dbReference type="InterPro" id="IPR036249">
    <property type="entry name" value="Thioredoxin-like_sf"/>
</dbReference>
<keyword evidence="3" id="KW-1185">Reference proteome</keyword>
<dbReference type="EMBL" id="JACIEC010000001">
    <property type="protein sequence ID" value="MBB4142576.1"/>
    <property type="molecule type" value="Genomic_DNA"/>
</dbReference>
<dbReference type="SUPFAM" id="SSF52833">
    <property type="entry name" value="Thioredoxin-like"/>
    <property type="match status" value="1"/>
</dbReference>
<dbReference type="Gene3D" id="3.40.30.10">
    <property type="entry name" value="Glutaredoxin"/>
    <property type="match status" value="1"/>
</dbReference>
<dbReference type="PANTHER" id="PTHR42673">
    <property type="entry name" value="MALEYLACETOACETATE ISOMERASE"/>
    <property type="match status" value="1"/>
</dbReference>
<gene>
    <name evidence="2" type="ORF">GGQ72_001075</name>
</gene>
<name>A0A7W6LDU3_9HYPH</name>
<dbReference type="GO" id="GO:0006749">
    <property type="term" value="P:glutathione metabolic process"/>
    <property type="evidence" value="ECO:0007669"/>
    <property type="project" value="TreeGrafter"/>
</dbReference>
<dbReference type="Proteomes" id="UP000519897">
    <property type="component" value="Unassembled WGS sequence"/>
</dbReference>
<evidence type="ECO:0000313" key="2">
    <source>
        <dbReference type="EMBL" id="MBB4142576.1"/>
    </source>
</evidence>
<dbReference type="AlphaFoldDB" id="A0A7W6LDU3"/>
<proteinExistence type="predicted"/>
<dbReference type="InterPro" id="IPR004045">
    <property type="entry name" value="Glutathione_S-Trfase_N"/>
</dbReference>
<organism evidence="2 3">
    <name type="scientific">Rhizobium rhizoryzae</name>
    <dbReference type="NCBI Taxonomy" id="451876"/>
    <lineage>
        <taxon>Bacteria</taxon>
        <taxon>Pseudomonadati</taxon>
        <taxon>Pseudomonadota</taxon>
        <taxon>Alphaproteobacteria</taxon>
        <taxon>Hyphomicrobiales</taxon>
        <taxon>Rhizobiaceae</taxon>
        <taxon>Rhizobium/Agrobacterium group</taxon>
        <taxon>Rhizobium</taxon>
    </lineage>
</organism>
<dbReference type="InterPro" id="IPR036282">
    <property type="entry name" value="Glutathione-S-Trfase_C_sf"/>
</dbReference>
<dbReference type="GO" id="GO:0004364">
    <property type="term" value="F:glutathione transferase activity"/>
    <property type="evidence" value="ECO:0007669"/>
    <property type="project" value="TreeGrafter"/>
</dbReference>
<dbReference type="InterPro" id="IPR054416">
    <property type="entry name" value="GST_UstS-like_C"/>
</dbReference>
<comment type="caution">
    <text evidence="2">The sequence shown here is derived from an EMBL/GenBank/DDBJ whole genome shotgun (WGS) entry which is preliminary data.</text>
</comment>
<dbReference type="RefSeq" id="WP_165136450.1">
    <property type="nucleotide sequence ID" value="NZ_CP049250.1"/>
</dbReference>
<keyword evidence="2" id="KW-0808">Transferase</keyword>
<dbReference type="Gene3D" id="1.20.1050.10">
    <property type="match status" value="1"/>
</dbReference>
<feature type="domain" description="GST N-terminal" evidence="1">
    <location>
        <begin position="8"/>
        <end position="84"/>
    </location>
</feature>